<proteinExistence type="predicted"/>
<name>Q13FA8_PARXL</name>
<evidence type="ECO:0000313" key="2">
    <source>
        <dbReference type="Proteomes" id="UP000001817"/>
    </source>
</evidence>
<gene>
    <name evidence="1" type="ORF">Bxe_C1383</name>
</gene>
<dbReference type="Proteomes" id="UP000001817">
    <property type="component" value="Chromosome 3"/>
</dbReference>
<reference evidence="1 2" key="1">
    <citation type="journal article" date="2006" name="Proc. Natl. Acad. Sci. U.S.A.">
        <title>Burkholderia xenovorans LB400 harbors a multi-replicon, 9.73-Mbp genome shaped for versatility.</title>
        <authorList>
            <person name="Chain P.S."/>
            <person name="Denef V.J."/>
            <person name="Konstantinidis K.T."/>
            <person name="Vergez L.M."/>
            <person name="Agullo L."/>
            <person name="Reyes V.L."/>
            <person name="Hauser L."/>
            <person name="Cordova M."/>
            <person name="Gomez L."/>
            <person name="Gonzalez M."/>
            <person name="Land M."/>
            <person name="Lao V."/>
            <person name="Larimer F."/>
            <person name="LiPuma J.J."/>
            <person name="Mahenthiralingam E."/>
            <person name="Malfatti S.A."/>
            <person name="Marx C.J."/>
            <person name="Parnell J.J."/>
            <person name="Ramette A."/>
            <person name="Richardson P."/>
            <person name="Seeger M."/>
            <person name="Smith D."/>
            <person name="Spilker T."/>
            <person name="Sul W.J."/>
            <person name="Tsoi T.V."/>
            <person name="Ulrich L.E."/>
            <person name="Zhulin I.B."/>
            <person name="Tiedje J.M."/>
        </authorList>
    </citation>
    <scope>NUCLEOTIDE SEQUENCE [LARGE SCALE GENOMIC DNA]</scope>
    <source>
        <strain evidence="1 2">LB400</strain>
    </source>
</reference>
<keyword evidence="2" id="KW-1185">Reference proteome</keyword>
<dbReference type="KEGG" id="bxe:Bxe_C1383"/>
<sequence length="119" mass="12633">MLQTQSFKQSGLDHARLCIERAGAERLADDDACRARTIRLLQGRAIASATSCGFGACPLSKKAVNVCTILAGISLISPLVSVRASSRGNRALAKIVDLRCSISRISRRAGRSSAPHEPT</sequence>
<evidence type="ECO:0000313" key="1">
    <source>
        <dbReference type="EMBL" id="ABE37231.1"/>
    </source>
</evidence>
<accession>Q13FA8</accession>
<dbReference type="AlphaFoldDB" id="Q13FA8"/>
<dbReference type="EMBL" id="CP000272">
    <property type="protein sequence ID" value="ABE37231.1"/>
    <property type="molecule type" value="Genomic_DNA"/>
</dbReference>
<organism evidence="1 2">
    <name type="scientific">Paraburkholderia xenovorans (strain LB400)</name>
    <dbReference type="NCBI Taxonomy" id="266265"/>
    <lineage>
        <taxon>Bacteria</taxon>
        <taxon>Pseudomonadati</taxon>
        <taxon>Pseudomonadota</taxon>
        <taxon>Betaproteobacteria</taxon>
        <taxon>Burkholderiales</taxon>
        <taxon>Burkholderiaceae</taxon>
        <taxon>Paraburkholderia</taxon>
    </lineage>
</organism>
<protein>
    <submittedName>
        <fullName evidence="1">Uncharacterized protein</fullName>
    </submittedName>
</protein>